<feature type="compositionally biased region" description="Basic and acidic residues" evidence="1">
    <location>
        <begin position="43"/>
        <end position="66"/>
    </location>
</feature>
<dbReference type="EMBL" id="GECZ01021603">
    <property type="protein sequence ID" value="JAS48166.1"/>
    <property type="molecule type" value="Transcribed_RNA"/>
</dbReference>
<proteinExistence type="predicted"/>
<feature type="region of interest" description="Disordered" evidence="1">
    <location>
        <begin position="43"/>
        <end position="70"/>
    </location>
</feature>
<dbReference type="AlphaFoldDB" id="A0A1B6FD68"/>
<feature type="region of interest" description="Disordered" evidence="1">
    <location>
        <begin position="1"/>
        <end position="26"/>
    </location>
</feature>
<feature type="non-terminal residue" evidence="2">
    <location>
        <position position="106"/>
    </location>
</feature>
<gene>
    <name evidence="2" type="ORF">g.4840</name>
</gene>
<name>A0A1B6FD68_9HEMI</name>
<evidence type="ECO:0000313" key="2">
    <source>
        <dbReference type="EMBL" id="JAS48166.1"/>
    </source>
</evidence>
<sequence>MTIKEVREKNETCTIQQEESDHTVQGKFHAESKLMKMELEKKILEQDEKEGQEREKQSMRNKEEKKRQLRQVEINRLNAVIKNAEKLSDSERQILAEREKERGNQC</sequence>
<accession>A0A1B6FD68</accession>
<feature type="region of interest" description="Disordered" evidence="1">
    <location>
        <begin position="85"/>
        <end position="106"/>
    </location>
</feature>
<evidence type="ECO:0000256" key="1">
    <source>
        <dbReference type="SAM" id="MobiDB-lite"/>
    </source>
</evidence>
<organism evidence="2">
    <name type="scientific">Cuerna arida</name>
    <dbReference type="NCBI Taxonomy" id="1464854"/>
    <lineage>
        <taxon>Eukaryota</taxon>
        <taxon>Metazoa</taxon>
        <taxon>Ecdysozoa</taxon>
        <taxon>Arthropoda</taxon>
        <taxon>Hexapoda</taxon>
        <taxon>Insecta</taxon>
        <taxon>Pterygota</taxon>
        <taxon>Neoptera</taxon>
        <taxon>Paraneoptera</taxon>
        <taxon>Hemiptera</taxon>
        <taxon>Auchenorrhyncha</taxon>
        <taxon>Membracoidea</taxon>
        <taxon>Cicadellidae</taxon>
        <taxon>Cicadellinae</taxon>
        <taxon>Proconiini</taxon>
        <taxon>Cuerna</taxon>
    </lineage>
</organism>
<feature type="compositionally biased region" description="Basic and acidic residues" evidence="1">
    <location>
        <begin position="1"/>
        <end position="11"/>
    </location>
</feature>
<reference evidence="2" key="1">
    <citation type="submission" date="2015-11" db="EMBL/GenBank/DDBJ databases">
        <title>De novo transcriptome assembly of four potential Pierce s Disease insect vectors from Arizona vineyards.</title>
        <authorList>
            <person name="Tassone E.E."/>
        </authorList>
    </citation>
    <scope>NUCLEOTIDE SEQUENCE</scope>
</reference>
<protein>
    <submittedName>
        <fullName evidence="2">Uncharacterized protein</fullName>
    </submittedName>
</protein>